<dbReference type="EMBL" id="QRUP01000003">
    <property type="protein sequence ID" value="RGR75820.1"/>
    <property type="molecule type" value="Genomic_DNA"/>
</dbReference>
<dbReference type="SUPFAM" id="SSF48024">
    <property type="entry name" value="N-terminal domain of DnaB helicase"/>
    <property type="match status" value="1"/>
</dbReference>
<dbReference type="RefSeq" id="WP_006057566.1">
    <property type="nucleotide sequence ID" value="NZ_CABJCV010000003.1"/>
</dbReference>
<dbReference type="InterPro" id="IPR036185">
    <property type="entry name" value="DNA_heli_DnaB-like_N_sf"/>
</dbReference>
<sequence>MRQMPSSIDAEQSLLGSLFIYPNSVRIASEEGLRSEEFFLEAHRKIYAAVETLNGEGKPVDAVSVASLLTDQGLLASVGGLEYIMQLADSSVTSASTKYYIELIQSKALLRNLIETAQNIAEEGMQNAGDMESMMDMAEKQILDVTRRRKTTDFKSSNEVVNEVIENIHKMSAQKSGVTGVATGYRDLDNTTNGFQRGDLIILAARPSMGKTAFALNVAMQIAQLNHQAAAIFSLEMPAEQLISRMLSAKSRVPGGQLRTGFLNNNEWNQLNEAAADLKATKIFIDDSPNVRVSEIHSKCRKLQAEHGLAVILIDYIQLITGSGRNPDNRQQEVSEISRGLKGLARELQVPVIALSQLSRSVEKREDKRPMLSDLRESGALEQDADIVMFLYRDEYYQREKSEEGTEKTEINIAKHRNGPTRQIELAFERNINAFYNYENQNG</sequence>
<keyword evidence="6 12" id="KW-0347">Helicase</keyword>
<evidence type="ECO:0000259" key="13">
    <source>
        <dbReference type="PROSITE" id="PS51199"/>
    </source>
</evidence>
<evidence type="ECO:0000256" key="12">
    <source>
        <dbReference type="RuleBase" id="RU362085"/>
    </source>
</evidence>
<evidence type="ECO:0000256" key="7">
    <source>
        <dbReference type="ARBA" id="ARBA00022840"/>
    </source>
</evidence>
<dbReference type="GO" id="GO:0042802">
    <property type="term" value="F:identical protein binding"/>
    <property type="evidence" value="ECO:0007669"/>
    <property type="project" value="UniProtKB-ARBA"/>
</dbReference>
<keyword evidence="5 12" id="KW-0378">Hydrolase</keyword>
<dbReference type="NCBIfam" id="NF004384">
    <property type="entry name" value="PRK05748.1"/>
    <property type="match status" value="1"/>
</dbReference>
<dbReference type="GO" id="GO:0016887">
    <property type="term" value="F:ATP hydrolysis activity"/>
    <property type="evidence" value="ECO:0007669"/>
    <property type="project" value="RHEA"/>
</dbReference>
<dbReference type="Proteomes" id="UP000284178">
    <property type="component" value="Unassembled WGS sequence"/>
</dbReference>
<dbReference type="GO" id="GO:0003677">
    <property type="term" value="F:DNA binding"/>
    <property type="evidence" value="ECO:0007669"/>
    <property type="project" value="UniProtKB-UniRule"/>
</dbReference>
<keyword evidence="9" id="KW-0413">Isomerase</keyword>
<dbReference type="Gene3D" id="1.10.860.10">
    <property type="entry name" value="DNAb Helicase, Chain A"/>
    <property type="match status" value="1"/>
</dbReference>
<name>A0A412G4S0_9FIRM</name>
<keyword evidence="8 12" id="KW-0238">DNA-binding</keyword>
<keyword evidence="7 12" id="KW-0067">ATP-binding</keyword>
<evidence type="ECO:0000256" key="5">
    <source>
        <dbReference type="ARBA" id="ARBA00022801"/>
    </source>
</evidence>
<dbReference type="SUPFAM" id="SSF52540">
    <property type="entry name" value="P-loop containing nucleoside triphosphate hydrolases"/>
    <property type="match status" value="1"/>
</dbReference>
<dbReference type="FunFam" id="3.40.50.300:FF:000076">
    <property type="entry name" value="Replicative DNA helicase"/>
    <property type="match status" value="1"/>
</dbReference>
<evidence type="ECO:0000256" key="6">
    <source>
        <dbReference type="ARBA" id="ARBA00022806"/>
    </source>
</evidence>
<dbReference type="InterPro" id="IPR007693">
    <property type="entry name" value="DNA_helicase_DnaB-like_N"/>
</dbReference>
<dbReference type="GO" id="GO:0006269">
    <property type="term" value="P:DNA replication, synthesis of primer"/>
    <property type="evidence" value="ECO:0007669"/>
    <property type="project" value="UniProtKB-UniRule"/>
</dbReference>
<evidence type="ECO:0000256" key="4">
    <source>
        <dbReference type="ARBA" id="ARBA00022741"/>
    </source>
</evidence>
<evidence type="ECO:0000256" key="11">
    <source>
        <dbReference type="NCBIfam" id="TIGR00665"/>
    </source>
</evidence>
<evidence type="ECO:0000313" key="15">
    <source>
        <dbReference type="Proteomes" id="UP000284178"/>
    </source>
</evidence>
<dbReference type="GeneID" id="83014481"/>
<dbReference type="NCBIfam" id="TIGR00665">
    <property type="entry name" value="DnaB"/>
    <property type="match status" value="1"/>
</dbReference>
<protein>
    <recommendedName>
        <fullName evidence="11 12">Replicative DNA helicase</fullName>
        <ecNumber evidence="11 12">5.6.2.3</ecNumber>
    </recommendedName>
</protein>
<feature type="domain" description="SF4 helicase" evidence="13">
    <location>
        <begin position="174"/>
        <end position="442"/>
    </location>
</feature>
<reference evidence="14 15" key="1">
    <citation type="submission" date="2018-08" db="EMBL/GenBank/DDBJ databases">
        <title>A genome reference for cultivated species of the human gut microbiota.</title>
        <authorList>
            <person name="Zou Y."/>
            <person name="Xue W."/>
            <person name="Luo G."/>
        </authorList>
    </citation>
    <scope>NUCLEOTIDE SEQUENCE [LARGE SCALE GENOMIC DNA]</scope>
    <source>
        <strain evidence="14 15">AF24-29</strain>
    </source>
</reference>
<dbReference type="InterPro" id="IPR007692">
    <property type="entry name" value="DNA_helicase_DnaB"/>
</dbReference>
<dbReference type="PROSITE" id="PS51199">
    <property type="entry name" value="SF4_HELICASE"/>
    <property type="match status" value="1"/>
</dbReference>
<dbReference type="GO" id="GO:0043139">
    <property type="term" value="F:5'-3' DNA helicase activity"/>
    <property type="evidence" value="ECO:0007669"/>
    <property type="project" value="UniProtKB-EC"/>
</dbReference>
<keyword evidence="4 12" id="KW-0547">Nucleotide-binding</keyword>
<evidence type="ECO:0000256" key="10">
    <source>
        <dbReference type="ARBA" id="ARBA00048954"/>
    </source>
</evidence>
<dbReference type="EC" id="5.6.2.3" evidence="11 12"/>
<dbReference type="InterPro" id="IPR016136">
    <property type="entry name" value="DNA_helicase_N/primase_C"/>
</dbReference>
<dbReference type="InterPro" id="IPR007694">
    <property type="entry name" value="DNA_helicase_DnaB-like_C"/>
</dbReference>
<evidence type="ECO:0000256" key="2">
    <source>
        <dbReference type="ARBA" id="ARBA00022515"/>
    </source>
</evidence>
<dbReference type="CDD" id="cd00984">
    <property type="entry name" value="DnaB_C"/>
    <property type="match status" value="1"/>
</dbReference>
<evidence type="ECO:0000313" key="14">
    <source>
        <dbReference type="EMBL" id="RGR75820.1"/>
    </source>
</evidence>
<dbReference type="Gene3D" id="3.40.50.300">
    <property type="entry name" value="P-loop containing nucleotide triphosphate hydrolases"/>
    <property type="match status" value="1"/>
</dbReference>
<dbReference type="PANTHER" id="PTHR30153:SF2">
    <property type="entry name" value="REPLICATIVE DNA HELICASE"/>
    <property type="match status" value="1"/>
</dbReference>
<evidence type="ECO:0000256" key="1">
    <source>
        <dbReference type="ARBA" id="ARBA00008428"/>
    </source>
</evidence>
<gene>
    <name evidence="14" type="ORF">DWY25_03545</name>
</gene>
<keyword evidence="3 12" id="KW-0235">DNA replication</keyword>
<dbReference type="GO" id="GO:0005524">
    <property type="term" value="F:ATP binding"/>
    <property type="evidence" value="ECO:0007669"/>
    <property type="project" value="UniProtKB-UniRule"/>
</dbReference>
<dbReference type="Pfam" id="PF03796">
    <property type="entry name" value="DnaB_C"/>
    <property type="match status" value="1"/>
</dbReference>
<accession>A0A412G4S0</accession>
<dbReference type="InterPro" id="IPR027417">
    <property type="entry name" value="P-loop_NTPase"/>
</dbReference>
<dbReference type="AlphaFoldDB" id="A0A412G4S0"/>
<keyword evidence="15" id="KW-1185">Reference proteome</keyword>
<comment type="similarity">
    <text evidence="1 12">Belongs to the helicase family. DnaB subfamily.</text>
</comment>
<dbReference type="GO" id="GO:1990077">
    <property type="term" value="C:primosome complex"/>
    <property type="evidence" value="ECO:0007669"/>
    <property type="project" value="UniProtKB-UniRule"/>
</dbReference>
<keyword evidence="2 12" id="KW-0639">Primosome</keyword>
<organism evidence="14 15">
    <name type="scientific">Holdemania filiformis</name>
    <dbReference type="NCBI Taxonomy" id="61171"/>
    <lineage>
        <taxon>Bacteria</taxon>
        <taxon>Bacillati</taxon>
        <taxon>Bacillota</taxon>
        <taxon>Erysipelotrichia</taxon>
        <taxon>Erysipelotrichales</taxon>
        <taxon>Erysipelotrichaceae</taxon>
        <taxon>Holdemania</taxon>
    </lineage>
</organism>
<comment type="function">
    <text evidence="12">The main replicative DNA helicase, it participates in initiation and elongation during chromosome replication. Travels ahead of the DNA replisome, separating dsDNA into templates for DNA synthesis. A processive ATP-dependent 5'-3' DNA helicase it has DNA-dependent ATPase activity.</text>
</comment>
<dbReference type="Pfam" id="PF00772">
    <property type="entry name" value="DnaB"/>
    <property type="match status" value="1"/>
</dbReference>
<evidence type="ECO:0000256" key="9">
    <source>
        <dbReference type="ARBA" id="ARBA00023235"/>
    </source>
</evidence>
<proteinExistence type="inferred from homology"/>
<dbReference type="PANTHER" id="PTHR30153">
    <property type="entry name" value="REPLICATIVE DNA HELICASE DNAB"/>
    <property type="match status" value="1"/>
</dbReference>
<comment type="catalytic activity">
    <reaction evidence="10 12">
        <text>ATP + H2O = ADP + phosphate + H(+)</text>
        <dbReference type="Rhea" id="RHEA:13065"/>
        <dbReference type="ChEBI" id="CHEBI:15377"/>
        <dbReference type="ChEBI" id="CHEBI:15378"/>
        <dbReference type="ChEBI" id="CHEBI:30616"/>
        <dbReference type="ChEBI" id="CHEBI:43474"/>
        <dbReference type="ChEBI" id="CHEBI:456216"/>
        <dbReference type="EC" id="5.6.2.3"/>
    </reaction>
</comment>
<comment type="caution">
    <text evidence="14">The sequence shown here is derived from an EMBL/GenBank/DDBJ whole genome shotgun (WGS) entry which is preliminary data.</text>
</comment>
<evidence type="ECO:0000256" key="3">
    <source>
        <dbReference type="ARBA" id="ARBA00022705"/>
    </source>
</evidence>
<evidence type="ECO:0000256" key="8">
    <source>
        <dbReference type="ARBA" id="ARBA00023125"/>
    </source>
</evidence>
<dbReference type="GO" id="GO:0005829">
    <property type="term" value="C:cytosol"/>
    <property type="evidence" value="ECO:0007669"/>
    <property type="project" value="TreeGrafter"/>
</dbReference>